<evidence type="ECO:0000256" key="8">
    <source>
        <dbReference type="RuleBase" id="RU364068"/>
    </source>
</evidence>
<dbReference type="SUPFAM" id="SSF56655">
    <property type="entry name" value="Carbohydrate phosphatase"/>
    <property type="match status" value="1"/>
</dbReference>
<dbReference type="AlphaFoldDB" id="A0A953JC80"/>
<feature type="binding site" evidence="7">
    <location>
        <position position="216"/>
    </location>
    <ligand>
        <name>Mg(2+)</name>
        <dbReference type="ChEBI" id="CHEBI:18420"/>
        <label>1</label>
        <note>catalytic</note>
    </ligand>
</feature>
<dbReference type="Proteomes" id="UP000705867">
    <property type="component" value="Unassembled WGS sequence"/>
</dbReference>
<dbReference type="GO" id="GO:0008934">
    <property type="term" value="F:inositol monophosphate 1-phosphatase activity"/>
    <property type="evidence" value="ECO:0007669"/>
    <property type="project" value="InterPro"/>
</dbReference>
<dbReference type="Pfam" id="PF00459">
    <property type="entry name" value="Inositol_P"/>
    <property type="match status" value="1"/>
</dbReference>
<dbReference type="PANTHER" id="PTHR20854">
    <property type="entry name" value="INOSITOL MONOPHOSPHATASE"/>
    <property type="match status" value="1"/>
</dbReference>
<dbReference type="Gene3D" id="3.30.540.10">
    <property type="entry name" value="Fructose-1,6-Bisphosphatase, subunit A, domain 1"/>
    <property type="match status" value="1"/>
</dbReference>
<gene>
    <name evidence="9" type="ORF">K8I29_11760</name>
</gene>
<evidence type="ECO:0000256" key="7">
    <source>
        <dbReference type="PIRSR" id="PIRSR600760-2"/>
    </source>
</evidence>
<dbReference type="GO" id="GO:0007165">
    <property type="term" value="P:signal transduction"/>
    <property type="evidence" value="ECO:0007669"/>
    <property type="project" value="TreeGrafter"/>
</dbReference>
<evidence type="ECO:0000256" key="4">
    <source>
        <dbReference type="ARBA" id="ARBA00022723"/>
    </source>
</evidence>
<dbReference type="PROSITE" id="PS00629">
    <property type="entry name" value="IMP_1"/>
    <property type="match status" value="1"/>
</dbReference>
<dbReference type="InterPro" id="IPR020583">
    <property type="entry name" value="Inositol_monoP_metal-BS"/>
</dbReference>
<dbReference type="EMBL" id="JAIOIV010000094">
    <property type="protein sequence ID" value="MBZ0156869.1"/>
    <property type="molecule type" value="Genomic_DNA"/>
</dbReference>
<comment type="catalytic activity">
    <reaction evidence="1 8">
        <text>a myo-inositol phosphate + H2O = myo-inositol + phosphate</text>
        <dbReference type="Rhea" id="RHEA:24056"/>
        <dbReference type="ChEBI" id="CHEBI:15377"/>
        <dbReference type="ChEBI" id="CHEBI:17268"/>
        <dbReference type="ChEBI" id="CHEBI:43474"/>
        <dbReference type="ChEBI" id="CHEBI:84139"/>
        <dbReference type="EC" id="3.1.3.25"/>
    </reaction>
</comment>
<dbReference type="CDD" id="cd01639">
    <property type="entry name" value="IMPase"/>
    <property type="match status" value="1"/>
</dbReference>
<dbReference type="GO" id="GO:0006020">
    <property type="term" value="P:inositol metabolic process"/>
    <property type="evidence" value="ECO:0007669"/>
    <property type="project" value="TreeGrafter"/>
</dbReference>
<comment type="similarity">
    <text evidence="3 8">Belongs to the inositol monophosphatase superfamily.</text>
</comment>
<feature type="binding site" evidence="7">
    <location>
        <position position="91"/>
    </location>
    <ligand>
        <name>Mg(2+)</name>
        <dbReference type="ChEBI" id="CHEBI:18420"/>
        <label>1</label>
        <note>catalytic</note>
    </ligand>
</feature>
<accession>A0A953JC80</accession>
<keyword evidence="6 7" id="KW-0460">Magnesium</keyword>
<evidence type="ECO:0000256" key="1">
    <source>
        <dbReference type="ARBA" id="ARBA00001033"/>
    </source>
</evidence>
<dbReference type="InterPro" id="IPR000760">
    <property type="entry name" value="Inositol_monophosphatase-like"/>
</dbReference>
<evidence type="ECO:0000256" key="5">
    <source>
        <dbReference type="ARBA" id="ARBA00022801"/>
    </source>
</evidence>
<evidence type="ECO:0000313" key="10">
    <source>
        <dbReference type="Proteomes" id="UP000705867"/>
    </source>
</evidence>
<comment type="caution">
    <text evidence="9">The sequence shown here is derived from an EMBL/GenBank/DDBJ whole genome shotgun (WGS) entry which is preliminary data.</text>
</comment>
<feature type="binding site" evidence="7">
    <location>
        <position position="90"/>
    </location>
    <ligand>
        <name>Mg(2+)</name>
        <dbReference type="ChEBI" id="CHEBI:18420"/>
        <label>2</label>
    </ligand>
</feature>
<dbReference type="GO" id="GO:0046854">
    <property type="term" value="P:phosphatidylinositol phosphate biosynthetic process"/>
    <property type="evidence" value="ECO:0007669"/>
    <property type="project" value="InterPro"/>
</dbReference>
<proteinExistence type="inferred from homology"/>
<evidence type="ECO:0000256" key="2">
    <source>
        <dbReference type="ARBA" id="ARBA00001946"/>
    </source>
</evidence>
<keyword evidence="5 8" id="KW-0378">Hydrolase</keyword>
<dbReference type="PRINTS" id="PR00377">
    <property type="entry name" value="IMPHPHTASES"/>
</dbReference>
<feature type="binding site" evidence="7">
    <location>
        <position position="88"/>
    </location>
    <ligand>
        <name>Mg(2+)</name>
        <dbReference type="ChEBI" id="CHEBI:18420"/>
        <label>1</label>
        <note>catalytic</note>
    </ligand>
</feature>
<dbReference type="PRINTS" id="PR01959">
    <property type="entry name" value="SBIMPHPHTASE"/>
</dbReference>
<organism evidence="9 10">
    <name type="scientific">Candidatus Nitrobium versatile</name>
    <dbReference type="NCBI Taxonomy" id="2884831"/>
    <lineage>
        <taxon>Bacteria</taxon>
        <taxon>Pseudomonadati</taxon>
        <taxon>Nitrospirota</taxon>
        <taxon>Nitrospiria</taxon>
        <taxon>Nitrospirales</taxon>
        <taxon>Nitrospiraceae</taxon>
        <taxon>Candidatus Nitrobium</taxon>
    </lineage>
</organism>
<name>A0A953JC80_9BACT</name>
<sequence length="271" mass="29514">MTIPPSSDFLTIAVKAAQRAGDIILENMGKITKDDIGLKQAADFVTRVDREAEENIIAIIRKNFPDHLFLAEESLRETGAGQYRWIIDPLDGTTNFIHTYPVFSVSIALEHRGDIITGVIFDPLRKELFTAERGRGAFLNGRAIFISAVTDAKDSLVTTGFPFRRKEILDKYLLLFKNVLLTVSDLRRAGSAALDLASVASGRCEAFFEIGLSPWDMAAGSLLIKEAGGVVTDFGGGSDYLLTGNIVAGNPALHPLLLKEVQEVFEGQLAS</sequence>
<reference evidence="9" key="1">
    <citation type="journal article" date="2021" name="bioRxiv">
        <title>Unraveling nitrogen, sulfur and carbon metabolic pathways and microbial community transcriptional responses to substrate deprivation and toxicity stresses in a bioreactor mimicking anoxic brackish coastal sediment conditions.</title>
        <authorList>
            <person name="Martins P.D."/>
            <person name="Echeveste M.J."/>
            <person name="Arshad A."/>
            <person name="Kurth J."/>
            <person name="Ouboter H."/>
            <person name="Jetten M.S.M."/>
            <person name="Welte C.U."/>
        </authorList>
    </citation>
    <scope>NUCLEOTIDE SEQUENCE</scope>
    <source>
        <strain evidence="9">MAG_39</strain>
    </source>
</reference>
<comment type="cofactor">
    <cofactor evidence="2 7 8">
        <name>Mg(2+)</name>
        <dbReference type="ChEBI" id="CHEBI:18420"/>
    </cofactor>
</comment>
<feature type="binding site" evidence="7">
    <location>
        <position position="72"/>
    </location>
    <ligand>
        <name>Mg(2+)</name>
        <dbReference type="ChEBI" id="CHEBI:18420"/>
        <label>1</label>
        <note>catalytic</note>
    </ligand>
</feature>
<dbReference type="GO" id="GO:0046872">
    <property type="term" value="F:metal ion binding"/>
    <property type="evidence" value="ECO:0007669"/>
    <property type="project" value="UniProtKB-KW"/>
</dbReference>
<dbReference type="FunFam" id="3.30.540.10:FF:000003">
    <property type="entry name" value="Inositol-1-monophosphatase"/>
    <property type="match status" value="1"/>
</dbReference>
<evidence type="ECO:0000313" key="9">
    <source>
        <dbReference type="EMBL" id="MBZ0156869.1"/>
    </source>
</evidence>
<dbReference type="PROSITE" id="PS00630">
    <property type="entry name" value="IMP_2"/>
    <property type="match status" value="1"/>
</dbReference>
<evidence type="ECO:0000256" key="3">
    <source>
        <dbReference type="ARBA" id="ARBA00009759"/>
    </source>
</evidence>
<dbReference type="InterPro" id="IPR020550">
    <property type="entry name" value="Inositol_monophosphatase_CS"/>
</dbReference>
<keyword evidence="4 7" id="KW-0479">Metal-binding</keyword>
<protein>
    <recommendedName>
        <fullName evidence="8">Inositol-1-monophosphatase</fullName>
        <ecNumber evidence="8">3.1.3.25</ecNumber>
    </recommendedName>
</protein>
<evidence type="ECO:0000256" key="6">
    <source>
        <dbReference type="ARBA" id="ARBA00022842"/>
    </source>
</evidence>
<dbReference type="InterPro" id="IPR033942">
    <property type="entry name" value="IMPase"/>
</dbReference>
<reference evidence="9" key="2">
    <citation type="submission" date="2021-08" db="EMBL/GenBank/DDBJ databases">
        <authorList>
            <person name="Dalcin Martins P."/>
        </authorList>
    </citation>
    <scope>NUCLEOTIDE SEQUENCE</scope>
    <source>
        <strain evidence="9">MAG_39</strain>
    </source>
</reference>
<dbReference type="Gene3D" id="3.40.190.80">
    <property type="match status" value="1"/>
</dbReference>
<dbReference type="EC" id="3.1.3.25" evidence="8"/>
<dbReference type="PANTHER" id="PTHR20854:SF4">
    <property type="entry name" value="INOSITOL-1-MONOPHOSPHATASE-RELATED"/>
    <property type="match status" value="1"/>
</dbReference>
<dbReference type="InterPro" id="IPR022337">
    <property type="entry name" value="Inositol_monophosphatase_SuhB"/>
</dbReference>